<dbReference type="InterPro" id="IPR036890">
    <property type="entry name" value="HATPase_C_sf"/>
</dbReference>
<protein>
    <submittedName>
        <fullName evidence="3">Sensor histidine kinase</fullName>
    </submittedName>
</protein>
<reference evidence="3 4" key="1">
    <citation type="submission" date="2016-08" db="EMBL/GenBank/DDBJ databases">
        <authorList>
            <person name="Seilhamer J.J."/>
        </authorList>
    </citation>
    <scope>NUCLEOTIDE SEQUENCE [LARGE SCALE GENOMIC DNA]</scope>
    <source>
        <strain evidence="3">M3/6</strain>
    </source>
</reference>
<name>A0A1R3SX55_9BACT</name>
<keyword evidence="1" id="KW-0472">Membrane</keyword>
<dbReference type="InterPro" id="IPR050640">
    <property type="entry name" value="Bact_2-comp_sensor_kinase"/>
</dbReference>
<feature type="transmembrane region" description="Helical" evidence="1">
    <location>
        <begin position="20"/>
        <end position="42"/>
    </location>
</feature>
<gene>
    <name evidence="3" type="ORF">PSM36_2046</name>
</gene>
<dbReference type="KEGG" id="psac:PSM36_2046"/>
<evidence type="ECO:0000259" key="2">
    <source>
        <dbReference type="Pfam" id="PF06580"/>
    </source>
</evidence>
<dbReference type="InterPro" id="IPR010559">
    <property type="entry name" value="Sig_transdc_His_kin_internal"/>
</dbReference>
<sequence length="360" mass="42337">MKLRKERFFILSYNRKTALIASVIISFILAFVMLSSSMYYSISLDKNSGVRLVDIITPESVVTLLANTLFFYFVFQLQFWAVTHFLNRPYKMWLFLLGLFVVIILLSPLFSQMQWWWFRDEVSPGAYSTLHYVKDLIIFIISFLFTILIYFINQNQKRVIENQHLVFESLQNRYNALKNQTDPHFLFNSLNTLNGLIGYDDQRAKNYVEQLSHVFRYTMQSREVARLVDELEFAESYIYLMKIRYNDGLDVQIRIDDEKKGYYMIPSGLQILIENAIKHNVVSRKKPLRIVIETLPDDKVRVENNLQIKTGERESSGLGLSNLNEQYRLMFGKEIIVCSAHGLFSVEIPLIKDMDIYKGK</sequence>
<proteinExistence type="predicted"/>
<keyword evidence="4" id="KW-1185">Reference proteome</keyword>
<keyword evidence="3" id="KW-0418">Kinase</keyword>
<feature type="transmembrane region" description="Helical" evidence="1">
    <location>
        <begin position="94"/>
        <end position="116"/>
    </location>
</feature>
<dbReference type="PANTHER" id="PTHR34220:SF7">
    <property type="entry name" value="SENSOR HISTIDINE KINASE YPDA"/>
    <property type="match status" value="1"/>
</dbReference>
<evidence type="ECO:0000256" key="1">
    <source>
        <dbReference type="SAM" id="Phobius"/>
    </source>
</evidence>
<feature type="transmembrane region" description="Helical" evidence="1">
    <location>
        <begin position="62"/>
        <end position="82"/>
    </location>
</feature>
<keyword evidence="3" id="KW-0808">Transferase</keyword>
<evidence type="ECO:0000313" key="3">
    <source>
        <dbReference type="EMBL" id="SCD20853.1"/>
    </source>
</evidence>
<dbReference type="RefSeq" id="WP_232001411.1">
    <property type="nucleotide sequence ID" value="NZ_LT605205.1"/>
</dbReference>
<feature type="transmembrane region" description="Helical" evidence="1">
    <location>
        <begin position="136"/>
        <end position="153"/>
    </location>
</feature>
<feature type="domain" description="Signal transduction histidine kinase internal region" evidence="2">
    <location>
        <begin position="173"/>
        <end position="247"/>
    </location>
</feature>
<dbReference type="AlphaFoldDB" id="A0A1R3SX55"/>
<organism evidence="3 4">
    <name type="scientific">Proteiniphilum saccharofermentans</name>
    <dbReference type="NCBI Taxonomy" id="1642647"/>
    <lineage>
        <taxon>Bacteria</taxon>
        <taxon>Pseudomonadati</taxon>
        <taxon>Bacteroidota</taxon>
        <taxon>Bacteroidia</taxon>
        <taxon>Bacteroidales</taxon>
        <taxon>Dysgonomonadaceae</taxon>
        <taxon>Proteiniphilum</taxon>
    </lineage>
</organism>
<dbReference type="EMBL" id="LT605205">
    <property type="protein sequence ID" value="SCD20853.1"/>
    <property type="molecule type" value="Genomic_DNA"/>
</dbReference>
<accession>A0A1R3SX55</accession>
<dbReference type="SUPFAM" id="SSF55874">
    <property type="entry name" value="ATPase domain of HSP90 chaperone/DNA topoisomerase II/histidine kinase"/>
    <property type="match status" value="1"/>
</dbReference>
<dbReference type="Pfam" id="PF06580">
    <property type="entry name" value="His_kinase"/>
    <property type="match status" value="1"/>
</dbReference>
<dbReference type="PANTHER" id="PTHR34220">
    <property type="entry name" value="SENSOR HISTIDINE KINASE YPDA"/>
    <property type="match status" value="1"/>
</dbReference>
<keyword evidence="1" id="KW-0812">Transmembrane</keyword>
<dbReference type="STRING" id="1642647.PSM36_2046"/>
<dbReference type="GO" id="GO:0000155">
    <property type="term" value="F:phosphorelay sensor kinase activity"/>
    <property type="evidence" value="ECO:0007669"/>
    <property type="project" value="InterPro"/>
</dbReference>
<dbReference type="Proteomes" id="UP000187464">
    <property type="component" value="Chromosome I"/>
</dbReference>
<dbReference type="GO" id="GO:0016020">
    <property type="term" value="C:membrane"/>
    <property type="evidence" value="ECO:0007669"/>
    <property type="project" value="InterPro"/>
</dbReference>
<keyword evidence="1" id="KW-1133">Transmembrane helix</keyword>
<evidence type="ECO:0000313" key="4">
    <source>
        <dbReference type="Proteomes" id="UP000187464"/>
    </source>
</evidence>